<dbReference type="SMART" id="SM00347">
    <property type="entry name" value="HTH_MARR"/>
    <property type="match status" value="1"/>
</dbReference>
<evidence type="ECO:0000313" key="2">
    <source>
        <dbReference type="EMBL" id="RXR04268.1"/>
    </source>
</evidence>
<dbReference type="PRINTS" id="PR00598">
    <property type="entry name" value="HTHMARR"/>
</dbReference>
<evidence type="ECO:0000259" key="1">
    <source>
        <dbReference type="PROSITE" id="PS50995"/>
    </source>
</evidence>
<dbReference type="EMBL" id="SAWZ01000006">
    <property type="protein sequence ID" value="RXR04268.1"/>
    <property type="molecule type" value="Genomic_DNA"/>
</dbReference>
<dbReference type="InterPro" id="IPR036388">
    <property type="entry name" value="WH-like_DNA-bd_sf"/>
</dbReference>
<dbReference type="PANTHER" id="PTHR33164">
    <property type="entry name" value="TRANSCRIPTIONAL REGULATOR, MARR FAMILY"/>
    <property type="match status" value="1"/>
</dbReference>
<sequence>MSRFQATEALLAAMARQHPQFPPQASAIVRMVKLLHKLTQDQGNELLRRYGLTYPEYNALMMLSASSDGVLSPSQLGDAIAEKSANITRLTTQLVDKQLIERAPSAQDRRMWRLRLTPKGQALIASFMPEISAQLAGYASALDAGEQAQLLSLLKRLLAGVEQSA</sequence>
<keyword evidence="3" id="KW-1185">Reference proteome</keyword>
<feature type="domain" description="HTH marR-type" evidence="1">
    <location>
        <begin position="28"/>
        <end position="159"/>
    </location>
</feature>
<dbReference type="InterPro" id="IPR036390">
    <property type="entry name" value="WH_DNA-bd_sf"/>
</dbReference>
<protein>
    <submittedName>
        <fullName evidence="2">MarR family transcriptional regulator</fullName>
    </submittedName>
</protein>
<dbReference type="Pfam" id="PF12802">
    <property type="entry name" value="MarR_2"/>
    <property type="match status" value="1"/>
</dbReference>
<accession>A0A4Q1JTH2</accession>
<dbReference type="OrthoDB" id="8907575at2"/>
<proteinExistence type="predicted"/>
<comment type="caution">
    <text evidence="2">The sequence shown here is derived from an EMBL/GenBank/DDBJ whole genome shotgun (WGS) entry which is preliminary data.</text>
</comment>
<dbReference type="RefSeq" id="WP_129471539.1">
    <property type="nucleotide sequence ID" value="NZ_SAWZ01000006.1"/>
</dbReference>
<dbReference type="SUPFAM" id="SSF46785">
    <property type="entry name" value="Winged helix' DNA-binding domain"/>
    <property type="match status" value="1"/>
</dbReference>
<evidence type="ECO:0000313" key="3">
    <source>
        <dbReference type="Proteomes" id="UP000289784"/>
    </source>
</evidence>
<organism evidence="2 3">
    <name type="scientific">Pseudoxanthomonas composti</name>
    <dbReference type="NCBI Taxonomy" id="2137479"/>
    <lineage>
        <taxon>Bacteria</taxon>
        <taxon>Pseudomonadati</taxon>
        <taxon>Pseudomonadota</taxon>
        <taxon>Gammaproteobacteria</taxon>
        <taxon>Lysobacterales</taxon>
        <taxon>Lysobacteraceae</taxon>
        <taxon>Pseudoxanthomonas</taxon>
    </lineage>
</organism>
<name>A0A4Q1JTH2_9GAMM</name>
<dbReference type="AlphaFoldDB" id="A0A4Q1JTH2"/>
<dbReference type="Gene3D" id="1.10.10.10">
    <property type="entry name" value="Winged helix-like DNA-binding domain superfamily/Winged helix DNA-binding domain"/>
    <property type="match status" value="1"/>
</dbReference>
<dbReference type="InterPro" id="IPR039422">
    <property type="entry name" value="MarR/SlyA-like"/>
</dbReference>
<dbReference type="GO" id="GO:0006950">
    <property type="term" value="P:response to stress"/>
    <property type="evidence" value="ECO:0007669"/>
    <property type="project" value="TreeGrafter"/>
</dbReference>
<dbReference type="PANTHER" id="PTHR33164:SF43">
    <property type="entry name" value="HTH-TYPE TRANSCRIPTIONAL REPRESSOR YETL"/>
    <property type="match status" value="1"/>
</dbReference>
<dbReference type="PROSITE" id="PS50995">
    <property type="entry name" value="HTH_MARR_2"/>
    <property type="match status" value="1"/>
</dbReference>
<dbReference type="InterPro" id="IPR000835">
    <property type="entry name" value="HTH_MarR-typ"/>
</dbReference>
<gene>
    <name evidence="2" type="ORF">EPA99_12350</name>
</gene>
<dbReference type="GO" id="GO:0003700">
    <property type="term" value="F:DNA-binding transcription factor activity"/>
    <property type="evidence" value="ECO:0007669"/>
    <property type="project" value="InterPro"/>
</dbReference>
<reference evidence="2 3" key="1">
    <citation type="submission" date="2019-01" db="EMBL/GenBank/DDBJ databases">
        <title>Pseudoxanthomonas composti sp. nov., isolated from compost.</title>
        <authorList>
            <person name="Yang G."/>
        </authorList>
    </citation>
    <scope>NUCLEOTIDE SEQUENCE [LARGE SCALE GENOMIC DNA]</scope>
    <source>
        <strain evidence="2 3">GSS15</strain>
    </source>
</reference>
<dbReference type="Proteomes" id="UP000289784">
    <property type="component" value="Unassembled WGS sequence"/>
</dbReference>